<proteinExistence type="predicted"/>
<protein>
    <submittedName>
        <fullName evidence="2">Flagellar biosynthesis protein FlgA</fullName>
    </submittedName>
</protein>
<evidence type="ECO:0000256" key="1">
    <source>
        <dbReference type="SAM" id="Phobius"/>
    </source>
</evidence>
<sequence length="212" mass="22642">MTQKPTDVQRLRRPSWRDPRLLGGILIVLLSTAAVVALVMSQDRTTAVYAAERQLSTGDQLSDDDVRVVHVQLDDLADHYLSAADPLPAGGLLLRTVLEGELIPRTALGESDPEGRQPVTVNVEQELARAVQVGRRVDVWAATAESPTDEAAVERLVTDAEVIDIRETASAFGSQSAVTVELLIEVPELPDLLAAEGSAAVLSVLPAGTQQP</sequence>
<keyword evidence="1" id="KW-0812">Transmembrane</keyword>
<evidence type="ECO:0000313" key="2">
    <source>
        <dbReference type="EMBL" id="MCT1605778.1"/>
    </source>
</evidence>
<keyword evidence="3" id="KW-1185">Reference proteome</keyword>
<gene>
    <name evidence="2" type="ORF">M3B43_00280</name>
</gene>
<name>A0ABT2HM76_9MICC</name>
<dbReference type="Proteomes" id="UP001205046">
    <property type="component" value="Unassembled WGS sequence"/>
</dbReference>
<dbReference type="EMBL" id="JALXMO010000001">
    <property type="protein sequence ID" value="MCT1605778.1"/>
    <property type="molecule type" value="Genomic_DNA"/>
</dbReference>
<keyword evidence="1" id="KW-0472">Membrane</keyword>
<reference evidence="2 3" key="1">
    <citation type="submission" date="2022-04" db="EMBL/GenBank/DDBJ databases">
        <title>Human microbiome associated bacterial genomes.</title>
        <authorList>
            <person name="Sandstrom S."/>
            <person name="Salamzade R."/>
            <person name="Kalan L.R."/>
        </authorList>
    </citation>
    <scope>NUCLEOTIDE SEQUENCE [LARGE SCALE GENOMIC DNA]</scope>
    <source>
        <strain evidence="3">p3-SID767</strain>
    </source>
</reference>
<keyword evidence="2" id="KW-0966">Cell projection</keyword>
<dbReference type="RefSeq" id="WP_260072067.1">
    <property type="nucleotide sequence ID" value="NZ_JALXMO010000001.1"/>
</dbReference>
<accession>A0ABT2HM76</accession>
<keyword evidence="1" id="KW-1133">Transmembrane helix</keyword>
<evidence type="ECO:0000313" key="3">
    <source>
        <dbReference type="Proteomes" id="UP001205046"/>
    </source>
</evidence>
<feature type="transmembrane region" description="Helical" evidence="1">
    <location>
        <begin position="21"/>
        <end position="40"/>
    </location>
</feature>
<organism evidence="2 3">
    <name type="scientific">Nesterenkonia massiliensis</name>
    <dbReference type="NCBI Taxonomy" id="1232429"/>
    <lineage>
        <taxon>Bacteria</taxon>
        <taxon>Bacillati</taxon>
        <taxon>Actinomycetota</taxon>
        <taxon>Actinomycetes</taxon>
        <taxon>Micrococcales</taxon>
        <taxon>Micrococcaceae</taxon>
        <taxon>Nesterenkonia</taxon>
    </lineage>
</organism>
<comment type="caution">
    <text evidence="2">The sequence shown here is derived from an EMBL/GenBank/DDBJ whole genome shotgun (WGS) entry which is preliminary data.</text>
</comment>
<keyword evidence="2" id="KW-0282">Flagellum</keyword>
<keyword evidence="2" id="KW-0969">Cilium</keyword>